<evidence type="ECO:0000313" key="4">
    <source>
        <dbReference type="EMBL" id="SHK91726.1"/>
    </source>
</evidence>
<protein>
    <submittedName>
        <fullName evidence="4">Cytochrome c554 and c-prime</fullName>
    </submittedName>
</protein>
<organism evidence="4 5">
    <name type="scientific">Rhodothermus profundi</name>
    <dbReference type="NCBI Taxonomy" id="633813"/>
    <lineage>
        <taxon>Bacteria</taxon>
        <taxon>Pseudomonadati</taxon>
        <taxon>Rhodothermota</taxon>
        <taxon>Rhodothermia</taxon>
        <taxon>Rhodothermales</taxon>
        <taxon>Rhodothermaceae</taxon>
        <taxon>Rhodothermus</taxon>
    </lineage>
</organism>
<keyword evidence="1" id="KW-0802">TPR repeat</keyword>
<dbReference type="Pfam" id="PF14559">
    <property type="entry name" value="TPR_19"/>
    <property type="match status" value="1"/>
</dbReference>
<dbReference type="EMBL" id="FRAU01000008">
    <property type="protein sequence ID" value="SHK91726.1"/>
    <property type="molecule type" value="Genomic_DNA"/>
</dbReference>
<dbReference type="SUPFAM" id="SSF48452">
    <property type="entry name" value="TPR-like"/>
    <property type="match status" value="1"/>
</dbReference>
<dbReference type="InterPro" id="IPR011990">
    <property type="entry name" value="TPR-like_helical_dom_sf"/>
</dbReference>
<dbReference type="PANTHER" id="PTHR12558">
    <property type="entry name" value="CELL DIVISION CYCLE 16,23,27"/>
    <property type="match status" value="1"/>
</dbReference>
<dbReference type="AlphaFoldDB" id="A0A1M6WDR4"/>
<reference evidence="5" key="1">
    <citation type="submission" date="2016-11" db="EMBL/GenBank/DDBJ databases">
        <authorList>
            <person name="Varghese N."/>
            <person name="Submissions S."/>
        </authorList>
    </citation>
    <scope>NUCLEOTIDE SEQUENCE [LARGE SCALE GENOMIC DNA]</scope>
    <source>
        <strain evidence="5">DSM 22212</strain>
    </source>
</reference>
<proteinExistence type="predicted"/>
<accession>A0A1M6WDR4</accession>
<dbReference type="OrthoDB" id="1108959at2"/>
<evidence type="ECO:0000259" key="3">
    <source>
        <dbReference type="Pfam" id="PF13435"/>
    </source>
</evidence>
<name>A0A1M6WDR4_9BACT</name>
<keyword evidence="2" id="KW-0472">Membrane</keyword>
<dbReference type="Pfam" id="PF13435">
    <property type="entry name" value="Cytochrome_C554"/>
    <property type="match status" value="1"/>
</dbReference>
<keyword evidence="2" id="KW-1133">Transmembrane helix</keyword>
<dbReference type="PANTHER" id="PTHR12558:SF13">
    <property type="entry name" value="CELL DIVISION CYCLE PROTEIN 27 HOMOLOG"/>
    <property type="match status" value="1"/>
</dbReference>
<feature type="repeat" description="TPR" evidence="1">
    <location>
        <begin position="687"/>
        <end position="720"/>
    </location>
</feature>
<dbReference type="SUPFAM" id="SSF48695">
    <property type="entry name" value="Multiheme cytochromes"/>
    <property type="match status" value="1"/>
</dbReference>
<dbReference type="InterPro" id="IPR036280">
    <property type="entry name" value="Multihaem_cyt_sf"/>
</dbReference>
<feature type="transmembrane region" description="Helical" evidence="2">
    <location>
        <begin position="85"/>
        <end position="107"/>
    </location>
</feature>
<feature type="transmembrane region" description="Helical" evidence="2">
    <location>
        <begin position="119"/>
        <end position="138"/>
    </location>
</feature>
<feature type="repeat" description="TPR" evidence="1">
    <location>
        <begin position="789"/>
        <end position="822"/>
    </location>
</feature>
<feature type="transmembrane region" description="Helical" evidence="2">
    <location>
        <begin position="51"/>
        <end position="73"/>
    </location>
</feature>
<evidence type="ECO:0000256" key="1">
    <source>
        <dbReference type="PROSITE-ProRule" id="PRU00339"/>
    </source>
</evidence>
<evidence type="ECO:0000313" key="5">
    <source>
        <dbReference type="Proteomes" id="UP000185812"/>
    </source>
</evidence>
<dbReference type="RefSeq" id="WP_072716103.1">
    <property type="nucleotide sequence ID" value="NZ_FRAU01000008.1"/>
</dbReference>
<keyword evidence="5" id="KW-1185">Reference proteome</keyword>
<dbReference type="Gene3D" id="1.10.1130.10">
    <property type="entry name" value="Flavocytochrome C3, Chain A"/>
    <property type="match status" value="1"/>
</dbReference>
<gene>
    <name evidence="4" type="ORF">SAMN04488087_2287</name>
</gene>
<feature type="transmembrane region" description="Helical" evidence="2">
    <location>
        <begin position="21"/>
        <end position="39"/>
    </location>
</feature>
<dbReference type="STRING" id="633813.SAMN04488087_2287"/>
<dbReference type="SMART" id="SM00028">
    <property type="entry name" value="TPR"/>
    <property type="match status" value="4"/>
</dbReference>
<keyword evidence="2" id="KW-0812">Transmembrane</keyword>
<dbReference type="InterPro" id="IPR023155">
    <property type="entry name" value="Cyt_c-552/4"/>
</dbReference>
<feature type="domain" description="Cytochrome c-552/4" evidence="3">
    <location>
        <begin position="229"/>
        <end position="309"/>
    </location>
</feature>
<dbReference type="PROSITE" id="PS50005">
    <property type="entry name" value="TPR"/>
    <property type="match status" value="2"/>
</dbReference>
<evidence type="ECO:0000256" key="2">
    <source>
        <dbReference type="SAM" id="Phobius"/>
    </source>
</evidence>
<sequence length="906" mass="102821">MPRPHNRLFQLPARQRRLVSVLLGGFLVMLLNSLVLVLFDRSTALLYMSNVLVHVGLGLLLMVPLLLFLLAHIRTMPLRWNRRATAAGAFTALSMGLLLLSGILLFWSPPTLNRRWLLTLHVVTMFTSLLGFLVHVALKRGRRFRFLLPEGLEALRWGQLLRHPLTLTFSAGVVVSLAFFLVPWLKQPDPVYLDTGTEKPLAAAEALLAHEGFFKEATLSGSKTCGQAGCHPDIYAQWAASAHRFSSFNNPYYRRSIEYMLQRRPVEAARWCASCHDPVMLFSGRFGHRMPLDTTHWTAHEGITCLACHAITGLRDLRGNGRYVIAEPDEYPFARSTNPLGQWLHRQLIRAKPEPHREAMLRPVHRTEQFCSTCHKVGLPPEVNYYRWLRGQNEYDAWQMSGVSGSTVRSFYLPSQPRTCIDCHMPLVPSDDQGNDGGFVRSHRFLAANTALPFLKGHDEQLRATQAFLQDSIATVDLFLVRVNGRTYGPDAPMPVLQPGDHVELTVVVRNRKVGHALPGGTNDSNELWLEVVGRDRKGQPVVASGLLDAEGRVDSTAHFFGAVFVDRAGQEANKRNPHDFRTPVYVNVINPGTARTVHYRFTVPPGRQITELTVAFKHRKFKWYFHNWTFRGQVAPGQPDSLATPEVDYRRWILAEDRHAPDLPVTVIASARRVAGKIPESNVPLWERWNDYGIGLFLEGNTRRALAAFEQVSRLAPDNPEGPINLARVLIAEGQLERAMAALEEAERRRPGYLKTAYFRGKIYQRQGNYDQALAEWMKVAARYPLDRVLLQEIGRVHYLSGRYEEALRWFDRILTIDPEDLGGLYNRMLALGALGRTEAFQEAKARYEYHKIDEDAPAWSTPYKHRHPMANREAQPIHEHELHPVGPNTQERLILAWQHATDDA</sequence>
<dbReference type="Pfam" id="PF13432">
    <property type="entry name" value="TPR_16"/>
    <property type="match status" value="1"/>
</dbReference>
<dbReference type="Proteomes" id="UP000185812">
    <property type="component" value="Unassembled WGS sequence"/>
</dbReference>
<feature type="transmembrane region" description="Helical" evidence="2">
    <location>
        <begin position="165"/>
        <end position="185"/>
    </location>
</feature>
<dbReference type="InterPro" id="IPR019734">
    <property type="entry name" value="TPR_rpt"/>
</dbReference>
<dbReference type="Gene3D" id="1.25.40.10">
    <property type="entry name" value="Tetratricopeptide repeat domain"/>
    <property type="match status" value="1"/>
</dbReference>